<feature type="region of interest" description="Disordered" evidence="1">
    <location>
        <begin position="1"/>
        <end position="155"/>
    </location>
</feature>
<dbReference type="EMBL" id="SRLO01005661">
    <property type="protein sequence ID" value="TNN29431.1"/>
    <property type="molecule type" value="Genomic_DNA"/>
</dbReference>
<name>A0A4Z2ELJ2_9TELE</name>
<feature type="compositionally biased region" description="Gly residues" evidence="1">
    <location>
        <begin position="82"/>
        <end position="91"/>
    </location>
</feature>
<reference evidence="2 3" key="1">
    <citation type="submission" date="2019-03" db="EMBL/GenBank/DDBJ databases">
        <title>First draft genome of Liparis tanakae, snailfish: a comprehensive survey of snailfish specific genes.</title>
        <authorList>
            <person name="Kim W."/>
            <person name="Song I."/>
            <person name="Jeong J.-H."/>
            <person name="Kim D."/>
            <person name="Kim S."/>
            <person name="Ryu S."/>
            <person name="Song J.Y."/>
            <person name="Lee S.K."/>
        </authorList>
    </citation>
    <scope>NUCLEOTIDE SEQUENCE [LARGE SCALE GENOMIC DNA]</scope>
    <source>
        <tissue evidence="2">Muscle</tissue>
    </source>
</reference>
<feature type="compositionally biased region" description="Acidic residues" evidence="1">
    <location>
        <begin position="95"/>
        <end position="107"/>
    </location>
</feature>
<accession>A0A4Z2ELJ2</accession>
<sequence length="215" mass="23123">MARPHASFPQTVDKVNSEKRRRESVRGAAYPVGDRVQVRRAPSAILPLTLGPPPRVEPDGPGLTEAAGERPPRRGRRRAGGRVRGGDGGQVGQEQEGEGGQEEEQQECGEIGRCHCNGEGDTPGQPGEPSSSEQRPAGGGDGMKKRKGHRRQPVRSLAVRVTHSEAAHYIHAAALTGRRSTFESRCAVASGFLHRLLLKPNNRNTNLGALKRGVF</sequence>
<evidence type="ECO:0000313" key="3">
    <source>
        <dbReference type="Proteomes" id="UP000314294"/>
    </source>
</evidence>
<organism evidence="2 3">
    <name type="scientific">Liparis tanakae</name>
    <name type="common">Tanaka's snailfish</name>
    <dbReference type="NCBI Taxonomy" id="230148"/>
    <lineage>
        <taxon>Eukaryota</taxon>
        <taxon>Metazoa</taxon>
        <taxon>Chordata</taxon>
        <taxon>Craniata</taxon>
        <taxon>Vertebrata</taxon>
        <taxon>Euteleostomi</taxon>
        <taxon>Actinopterygii</taxon>
        <taxon>Neopterygii</taxon>
        <taxon>Teleostei</taxon>
        <taxon>Neoteleostei</taxon>
        <taxon>Acanthomorphata</taxon>
        <taxon>Eupercaria</taxon>
        <taxon>Perciformes</taxon>
        <taxon>Cottioidei</taxon>
        <taxon>Cottales</taxon>
        <taxon>Liparidae</taxon>
        <taxon>Liparis</taxon>
    </lineage>
</organism>
<keyword evidence="3" id="KW-1185">Reference proteome</keyword>
<feature type="compositionally biased region" description="Basic and acidic residues" evidence="1">
    <location>
        <begin position="15"/>
        <end position="25"/>
    </location>
</feature>
<gene>
    <name evidence="2" type="ORF">EYF80_060420</name>
</gene>
<protein>
    <submittedName>
        <fullName evidence="2">Uncharacterized protein</fullName>
    </submittedName>
</protein>
<proteinExistence type="predicted"/>
<evidence type="ECO:0000313" key="2">
    <source>
        <dbReference type="EMBL" id="TNN29431.1"/>
    </source>
</evidence>
<evidence type="ECO:0000256" key="1">
    <source>
        <dbReference type="SAM" id="MobiDB-lite"/>
    </source>
</evidence>
<comment type="caution">
    <text evidence="2">The sequence shown here is derived from an EMBL/GenBank/DDBJ whole genome shotgun (WGS) entry which is preliminary data.</text>
</comment>
<dbReference type="Proteomes" id="UP000314294">
    <property type="component" value="Unassembled WGS sequence"/>
</dbReference>
<feature type="compositionally biased region" description="Basic residues" evidence="1">
    <location>
        <begin position="144"/>
        <end position="153"/>
    </location>
</feature>
<dbReference type="AlphaFoldDB" id="A0A4Z2ELJ2"/>